<dbReference type="InterPro" id="IPR013324">
    <property type="entry name" value="RNA_pol_sigma_r3/r4-like"/>
</dbReference>
<keyword evidence="5" id="KW-0804">Transcription</keyword>
<evidence type="ECO:0000313" key="9">
    <source>
        <dbReference type="Proteomes" id="UP000241167"/>
    </source>
</evidence>
<accession>A0A2P7R0B7</accession>
<dbReference type="GO" id="GO:0016987">
    <property type="term" value="F:sigma factor activity"/>
    <property type="evidence" value="ECO:0007669"/>
    <property type="project" value="UniProtKB-KW"/>
</dbReference>
<dbReference type="PANTHER" id="PTHR43133:SF58">
    <property type="entry name" value="ECF RNA POLYMERASE SIGMA FACTOR SIGD"/>
    <property type="match status" value="1"/>
</dbReference>
<dbReference type="SUPFAM" id="SSF88946">
    <property type="entry name" value="Sigma2 domain of RNA polymerase sigma factors"/>
    <property type="match status" value="1"/>
</dbReference>
<proteinExistence type="inferred from homology"/>
<dbReference type="InterPro" id="IPR036388">
    <property type="entry name" value="WH-like_DNA-bd_sf"/>
</dbReference>
<evidence type="ECO:0000256" key="3">
    <source>
        <dbReference type="ARBA" id="ARBA00023082"/>
    </source>
</evidence>
<comment type="similarity">
    <text evidence="1">Belongs to the sigma-70 factor family. ECF subfamily.</text>
</comment>
<organism evidence="8 9">
    <name type="scientific">Allosphingosinicella deserti</name>
    <dbReference type="NCBI Taxonomy" id="2116704"/>
    <lineage>
        <taxon>Bacteria</taxon>
        <taxon>Pseudomonadati</taxon>
        <taxon>Pseudomonadota</taxon>
        <taxon>Alphaproteobacteria</taxon>
        <taxon>Sphingomonadales</taxon>
        <taxon>Sphingomonadaceae</taxon>
        <taxon>Allosphingosinicella</taxon>
    </lineage>
</organism>
<feature type="domain" description="RNA polymerase sigma factor 70 region 4 type 2" evidence="7">
    <location>
        <begin position="108"/>
        <end position="159"/>
    </location>
</feature>
<evidence type="ECO:0000256" key="2">
    <source>
        <dbReference type="ARBA" id="ARBA00023015"/>
    </source>
</evidence>
<evidence type="ECO:0000256" key="5">
    <source>
        <dbReference type="ARBA" id="ARBA00023163"/>
    </source>
</evidence>
<dbReference type="InterPro" id="IPR039425">
    <property type="entry name" value="RNA_pol_sigma-70-like"/>
</dbReference>
<dbReference type="GO" id="GO:0006352">
    <property type="term" value="P:DNA-templated transcription initiation"/>
    <property type="evidence" value="ECO:0007669"/>
    <property type="project" value="InterPro"/>
</dbReference>
<evidence type="ECO:0000259" key="6">
    <source>
        <dbReference type="Pfam" id="PF04542"/>
    </source>
</evidence>
<dbReference type="InterPro" id="IPR014284">
    <property type="entry name" value="RNA_pol_sigma-70_dom"/>
</dbReference>
<keyword evidence="3" id="KW-0731">Sigma factor</keyword>
<dbReference type="Gene3D" id="1.10.10.10">
    <property type="entry name" value="Winged helix-like DNA-binding domain superfamily/Winged helix DNA-binding domain"/>
    <property type="match status" value="1"/>
</dbReference>
<dbReference type="Gene3D" id="1.10.1740.10">
    <property type="match status" value="1"/>
</dbReference>
<dbReference type="SUPFAM" id="SSF88659">
    <property type="entry name" value="Sigma3 and sigma4 domains of RNA polymerase sigma factors"/>
    <property type="match status" value="1"/>
</dbReference>
<evidence type="ECO:0000259" key="7">
    <source>
        <dbReference type="Pfam" id="PF08281"/>
    </source>
</evidence>
<dbReference type="Proteomes" id="UP000241167">
    <property type="component" value="Unassembled WGS sequence"/>
</dbReference>
<keyword evidence="2" id="KW-0805">Transcription regulation</keyword>
<protein>
    <submittedName>
        <fullName evidence="8">RNA polymerase subunit sigma-70</fullName>
    </submittedName>
</protein>
<gene>
    <name evidence="8" type="ORF">C7I55_03655</name>
</gene>
<dbReference type="InterPro" id="IPR013325">
    <property type="entry name" value="RNA_pol_sigma_r2"/>
</dbReference>
<keyword evidence="4" id="KW-0238">DNA-binding</keyword>
<evidence type="ECO:0000313" key="8">
    <source>
        <dbReference type="EMBL" id="PSJ43660.1"/>
    </source>
</evidence>
<dbReference type="PANTHER" id="PTHR43133">
    <property type="entry name" value="RNA POLYMERASE ECF-TYPE SIGMA FACTO"/>
    <property type="match status" value="1"/>
</dbReference>
<comment type="caution">
    <text evidence="8">The sequence shown here is derived from an EMBL/GenBank/DDBJ whole genome shotgun (WGS) entry which is preliminary data.</text>
</comment>
<dbReference type="EMBL" id="PXYI01000001">
    <property type="protein sequence ID" value="PSJ43660.1"/>
    <property type="molecule type" value="Genomic_DNA"/>
</dbReference>
<dbReference type="Pfam" id="PF04542">
    <property type="entry name" value="Sigma70_r2"/>
    <property type="match status" value="1"/>
</dbReference>
<dbReference type="InterPro" id="IPR013249">
    <property type="entry name" value="RNA_pol_sigma70_r4_t2"/>
</dbReference>
<name>A0A2P7R0B7_9SPHN</name>
<evidence type="ECO:0000256" key="4">
    <source>
        <dbReference type="ARBA" id="ARBA00023125"/>
    </source>
</evidence>
<dbReference type="Pfam" id="PF08281">
    <property type="entry name" value="Sigma70_r4_2"/>
    <property type="match status" value="1"/>
</dbReference>
<dbReference type="OrthoDB" id="7041663at2"/>
<sequence length="169" mass="18827">MLEGLDGDGRSHAALLRAATPLLRSFFGRRLHDDVSEIEDLVQETLIALHTRRGSFDRERAFTPWLFSIARHKLVDHFRRAVRHQPIDGLEDILVTEGFEQSSNAAMDVDRLLQTLPAKQARAIRETKIHGLSVADVAARVGISVSDVKVSVHRGLKALSGCLATERCR</sequence>
<reference evidence="8 9" key="1">
    <citation type="submission" date="2018-03" db="EMBL/GenBank/DDBJ databases">
        <title>The draft genome of Sphingosinicella sp. GL-C-18.</title>
        <authorList>
            <person name="Liu L."/>
            <person name="Li L."/>
            <person name="Liang L."/>
            <person name="Zhang X."/>
            <person name="Wang T."/>
        </authorList>
    </citation>
    <scope>NUCLEOTIDE SEQUENCE [LARGE SCALE GENOMIC DNA]</scope>
    <source>
        <strain evidence="8 9">GL-C-18</strain>
    </source>
</reference>
<dbReference type="GO" id="GO:0003677">
    <property type="term" value="F:DNA binding"/>
    <property type="evidence" value="ECO:0007669"/>
    <property type="project" value="UniProtKB-KW"/>
</dbReference>
<dbReference type="InterPro" id="IPR007627">
    <property type="entry name" value="RNA_pol_sigma70_r2"/>
</dbReference>
<dbReference type="NCBIfam" id="TIGR02937">
    <property type="entry name" value="sigma70-ECF"/>
    <property type="match status" value="1"/>
</dbReference>
<keyword evidence="9" id="KW-1185">Reference proteome</keyword>
<dbReference type="AlphaFoldDB" id="A0A2P7R0B7"/>
<evidence type="ECO:0000256" key="1">
    <source>
        <dbReference type="ARBA" id="ARBA00010641"/>
    </source>
</evidence>
<feature type="domain" description="RNA polymerase sigma-70 region 2" evidence="6">
    <location>
        <begin position="17"/>
        <end position="83"/>
    </location>
</feature>